<dbReference type="EMBL" id="CP093313">
    <property type="protein sequence ID" value="UWZ85054.1"/>
    <property type="molecule type" value="Genomic_DNA"/>
</dbReference>
<dbReference type="InterPro" id="IPR025348">
    <property type="entry name" value="DUF4252"/>
</dbReference>
<feature type="region of interest" description="Disordered" evidence="1">
    <location>
        <begin position="190"/>
        <end position="210"/>
    </location>
</feature>
<dbReference type="Pfam" id="PF14060">
    <property type="entry name" value="DUF4252"/>
    <property type="match status" value="1"/>
</dbReference>
<evidence type="ECO:0000313" key="3">
    <source>
        <dbReference type="Proteomes" id="UP001059380"/>
    </source>
</evidence>
<accession>A0A9J7BVY8</accession>
<sequence>MRKRGIGWGLVVLVLGATGSISMARAQAAGMPEGLPLPPAVEKELAAKAVDVTEVTLGKNMLDFAAKFMKDKDDEQARKLIQGLKGIYVREYTFEKEGEYSMDQLKQLRTYFGGSEWSPIVHEIEHHKGGTTETTDVMMKTVNGETQGMFILSAEPKELSIVLILGPINADELGELHGIAGLHALKDVEKSVKKSTKDKDKDKTKDGGAE</sequence>
<reference evidence="2" key="1">
    <citation type="submission" date="2021-04" db="EMBL/GenBank/DDBJ databases">
        <title>Phylogenetic analysis of Acidobacteriaceae.</title>
        <authorList>
            <person name="Qiu L."/>
            <person name="Zhang Q."/>
        </authorList>
    </citation>
    <scope>NUCLEOTIDE SEQUENCE</scope>
    <source>
        <strain evidence="2">DSM 25168</strain>
    </source>
</reference>
<evidence type="ECO:0000256" key="1">
    <source>
        <dbReference type="SAM" id="MobiDB-lite"/>
    </source>
</evidence>
<name>A0A9J7BVY8_9BACT</name>
<gene>
    <name evidence="2" type="ORF">MOP44_03705</name>
</gene>
<organism evidence="2 3">
    <name type="scientific">Occallatibacter riparius</name>
    <dbReference type="NCBI Taxonomy" id="1002689"/>
    <lineage>
        <taxon>Bacteria</taxon>
        <taxon>Pseudomonadati</taxon>
        <taxon>Acidobacteriota</taxon>
        <taxon>Terriglobia</taxon>
        <taxon>Terriglobales</taxon>
        <taxon>Acidobacteriaceae</taxon>
        <taxon>Occallatibacter</taxon>
    </lineage>
</organism>
<evidence type="ECO:0000313" key="2">
    <source>
        <dbReference type="EMBL" id="UWZ85054.1"/>
    </source>
</evidence>
<dbReference type="AlphaFoldDB" id="A0A9J7BVY8"/>
<dbReference type="KEGG" id="orp:MOP44_03705"/>
<keyword evidence="3" id="KW-1185">Reference proteome</keyword>
<protein>
    <submittedName>
        <fullName evidence="2">DUF4252 domain-containing protein</fullName>
    </submittedName>
</protein>
<dbReference type="RefSeq" id="WP_260794565.1">
    <property type="nucleotide sequence ID" value="NZ_CP093313.1"/>
</dbReference>
<dbReference type="Proteomes" id="UP001059380">
    <property type="component" value="Chromosome"/>
</dbReference>
<proteinExistence type="predicted"/>